<sequence length="114" mass="12279">ALAEPARKVIAVIGDGSSMYAIQALWSAAQLRLPITFVILKNRRYAALQEFAKVFGYRDGEKVEGTELPDIDFVGLAKAQGCDGVHVDDALQLRAVLEAAIAAPRPMLVEVEVA</sequence>
<dbReference type="InterPro" id="IPR029061">
    <property type="entry name" value="THDP-binding"/>
</dbReference>
<comment type="caution">
    <text evidence="3">The sequence shown here is derived from an EMBL/GenBank/DDBJ whole genome shotgun (WGS) entry which is preliminary data.</text>
</comment>
<evidence type="ECO:0000259" key="2">
    <source>
        <dbReference type="Pfam" id="PF02775"/>
    </source>
</evidence>
<dbReference type="PANTHER" id="PTHR18968">
    <property type="entry name" value="THIAMINE PYROPHOSPHATE ENZYMES"/>
    <property type="match status" value="1"/>
</dbReference>
<accession>A0A9X8GRZ4</accession>
<feature type="non-terminal residue" evidence="3">
    <location>
        <position position="1"/>
    </location>
</feature>
<keyword evidence="4" id="KW-1185">Reference proteome</keyword>
<dbReference type="GO" id="GO:0003984">
    <property type="term" value="F:acetolactate synthase activity"/>
    <property type="evidence" value="ECO:0007669"/>
    <property type="project" value="TreeGrafter"/>
</dbReference>
<gene>
    <name evidence="3" type="ORF">D3H34_30955</name>
</gene>
<reference evidence="3 4" key="1">
    <citation type="submission" date="2018-09" db="EMBL/GenBank/DDBJ databases">
        <title>Acidovorax cavernicola nov. sp. isolated from Gruta de las Maravillas (Aracena, Spain).</title>
        <authorList>
            <person name="Jurado V."/>
            <person name="Gutierrez-Patricio S."/>
            <person name="Gonzalez-Pimentel J.L."/>
            <person name="Miller A.Z."/>
            <person name="Laiz L."/>
            <person name="Saiz-Jimenez C."/>
        </authorList>
    </citation>
    <scope>NUCLEOTIDE SEQUENCE [LARGE SCALE GENOMIC DNA]</scope>
    <source>
        <strain evidence="3 4">1011MAR4D40.2</strain>
    </source>
</reference>
<dbReference type="InterPro" id="IPR011766">
    <property type="entry name" value="TPP_enzyme_TPP-bd"/>
</dbReference>
<dbReference type="GO" id="GO:0050695">
    <property type="term" value="F:benzoylformate decarboxylase activity"/>
    <property type="evidence" value="ECO:0007669"/>
    <property type="project" value="UniProtKB-EC"/>
</dbReference>
<dbReference type="SUPFAM" id="SSF52518">
    <property type="entry name" value="Thiamin diphosphate-binding fold (THDP-binding)"/>
    <property type="match status" value="1"/>
</dbReference>
<comment type="similarity">
    <text evidence="1">Belongs to the TPP enzyme family.</text>
</comment>
<dbReference type="EC" id="4.1.1.7" evidence="3"/>
<keyword evidence="3" id="KW-0456">Lyase</keyword>
<proteinExistence type="inferred from homology"/>
<dbReference type="EMBL" id="QXMN01000099">
    <property type="protein sequence ID" value="RIX72305.1"/>
    <property type="molecule type" value="Genomic_DNA"/>
</dbReference>
<dbReference type="GO" id="GO:0044281">
    <property type="term" value="P:small molecule metabolic process"/>
    <property type="evidence" value="ECO:0007669"/>
    <property type="project" value="UniProtKB-ARBA"/>
</dbReference>
<dbReference type="GO" id="GO:0050660">
    <property type="term" value="F:flavin adenine dinucleotide binding"/>
    <property type="evidence" value="ECO:0007669"/>
    <property type="project" value="TreeGrafter"/>
</dbReference>
<dbReference type="Pfam" id="PF02775">
    <property type="entry name" value="TPP_enzyme_C"/>
    <property type="match status" value="1"/>
</dbReference>
<evidence type="ECO:0000256" key="1">
    <source>
        <dbReference type="ARBA" id="ARBA00007812"/>
    </source>
</evidence>
<dbReference type="Gene3D" id="3.40.50.970">
    <property type="match status" value="1"/>
</dbReference>
<feature type="domain" description="Thiamine pyrophosphate enzyme TPP-binding" evidence="2">
    <location>
        <begin position="2"/>
        <end position="111"/>
    </location>
</feature>
<dbReference type="Proteomes" id="UP000265619">
    <property type="component" value="Unassembled WGS sequence"/>
</dbReference>
<dbReference type="PANTHER" id="PTHR18968:SF133">
    <property type="entry name" value="BENZOYLFORMATE DECARBOXYLASE"/>
    <property type="match status" value="1"/>
</dbReference>
<evidence type="ECO:0000313" key="4">
    <source>
        <dbReference type="Proteomes" id="UP000265619"/>
    </source>
</evidence>
<dbReference type="CDD" id="cd02002">
    <property type="entry name" value="TPP_BFDC"/>
    <property type="match status" value="1"/>
</dbReference>
<dbReference type="InterPro" id="IPR045229">
    <property type="entry name" value="TPP_enz"/>
</dbReference>
<dbReference type="AlphaFoldDB" id="A0A9X8GRZ4"/>
<organism evidence="3 4">
    <name type="scientific">Acidovorax cavernicola</name>
    <dbReference type="NCBI Taxonomy" id="1675792"/>
    <lineage>
        <taxon>Bacteria</taxon>
        <taxon>Pseudomonadati</taxon>
        <taxon>Pseudomonadota</taxon>
        <taxon>Betaproteobacteria</taxon>
        <taxon>Burkholderiales</taxon>
        <taxon>Comamonadaceae</taxon>
        <taxon>Acidovorax</taxon>
    </lineage>
</organism>
<evidence type="ECO:0000313" key="3">
    <source>
        <dbReference type="EMBL" id="RIX72305.1"/>
    </source>
</evidence>
<protein>
    <submittedName>
        <fullName evidence="3">Benzoylformate decarboxylase</fullName>
        <ecNumber evidence="3">4.1.1.7</ecNumber>
    </submittedName>
</protein>
<dbReference type="GO" id="GO:0030976">
    <property type="term" value="F:thiamine pyrophosphate binding"/>
    <property type="evidence" value="ECO:0007669"/>
    <property type="project" value="InterPro"/>
</dbReference>
<dbReference type="RefSeq" id="WP_286186489.1">
    <property type="nucleotide sequence ID" value="NZ_QXMN01000099.1"/>
</dbReference>
<name>A0A9X8GRZ4_9BURK</name>